<feature type="non-terminal residue" evidence="3">
    <location>
        <position position="1"/>
    </location>
</feature>
<evidence type="ECO:0000256" key="1">
    <source>
        <dbReference type="SAM" id="MobiDB-lite"/>
    </source>
</evidence>
<gene>
    <name evidence="3" type="ORF">GPM918_LOCUS38005</name>
    <name evidence="4" type="ORF">SRO942_LOCUS38798</name>
</gene>
<proteinExistence type="predicted"/>
<evidence type="ECO:0000313" key="5">
    <source>
        <dbReference type="Proteomes" id="UP000663829"/>
    </source>
</evidence>
<reference evidence="3" key="1">
    <citation type="submission" date="2021-02" db="EMBL/GenBank/DDBJ databases">
        <authorList>
            <person name="Nowell W R."/>
        </authorList>
    </citation>
    <scope>NUCLEOTIDE SEQUENCE</scope>
</reference>
<accession>A0A815VBA5</accession>
<dbReference type="SUPFAM" id="SSF56219">
    <property type="entry name" value="DNase I-like"/>
    <property type="match status" value="1"/>
</dbReference>
<sequence>SRQLLGLPSRPRDPDQSQPPSTNPVSSNCSSFDSLGSLSDRLNALHLETTRHLTSISEQVAQTNIMIQCTQIKVDELSQVVSNIVVPTINQLSSILLKVVTGQGQISNAEVSVIQNIPSQLNESVLRAQTCISKISEVASRVLSDHVLLSTVLEELNSKSTISSLISNWKTTNQSPPPNPKPFTAIHYNVQGLSSRLSEVQYLIDLKQPTVVVCTEIGNTLPKSLSTWFPSHRKYATTDRNAHGGVLILVHTSVTSKQVHSHTDILTVSVSLGCCSLTVIGVYSPRSSRLPIGELRTQFTAAAKMTPRSPVLLMGDLNACSISWGCKASDSRGNKFEALCEEFDLAVENPMDPRPKGQTTLLI</sequence>
<dbReference type="Pfam" id="PF14529">
    <property type="entry name" value="Exo_endo_phos_2"/>
    <property type="match status" value="1"/>
</dbReference>
<feature type="domain" description="Endonuclease/exonuclease/phosphatase" evidence="2">
    <location>
        <begin position="278"/>
        <end position="353"/>
    </location>
</feature>
<dbReference type="Gene3D" id="3.60.10.10">
    <property type="entry name" value="Endonuclease/exonuclease/phosphatase"/>
    <property type="match status" value="1"/>
</dbReference>
<protein>
    <recommendedName>
        <fullName evidence="2">Endonuclease/exonuclease/phosphatase domain-containing protein</fullName>
    </recommendedName>
</protein>
<dbReference type="EMBL" id="CAJOBC010090294">
    <property type="protein sequence ID" value="CAF4389427.1"/>
    <property type="molecule type" value="Genomic_DNA"/>
</dbReference>
<organism evidence="3 5">
    <name type="scientific">Didymodactylos carnosus</name>
    <dbReference type="NCBI Taxonomy" id="1234261"/>
    <lineage>
        <taxon>Eukaryota</taxon>
        <taxon>Metazoa</taxon>
        <taxon>Spiralia</taxon>
        <taxon>Gnathifera</taxon>
        <taxon>Rotifera</taxon>
        <taxon>Eurotatoria</taxon>
        <taxon>Bdelloidea</taxon>
        <taxon>Philodinida</taxon>
        <taxon>Philodinidae</taxon>
        <taxon>Didymodactylos</taxon>
    </lineage>
</organism>
<comment type="caution">
    <text evidence="3">The sequence shown here is derived from an EMBL/GenBank/DDBJ whole genome shotgun (WGS) entry which is preliminary data.</text>
</comment>
<dbReference type="OrthoDB" id="8067603at2759"/>
<dbReference type="EMBL" id="CAJNOQ010024713">
    <property type="protein sequence ID" value="CAF1530222.1"/>
    <property type="molecule type" value="Genomic_DNA"/>
</dbReference>
<dbReference type="Proteomes" id="UP000681722">
    <property type="component" value="Unassembled WGS sequence"/>
</dbReference>
<evidence type="ECO:0000259" key="2">
    <source>
        <dbReference type="Pfam" id="PF14529"/>
    </source>
</evidence>
<evidence type="ECO:0000313" key="4">
    <source>
        <dbReference type="EMBL" id="CAF4389427.1"/>
    </source>
</evidence>
<dbReference type="InterPro" id="IPR036691">
    <property type="entry name" value="Endo/exonu/phosph_ase_sf"/>
</dbReference>
<dbReference type="AlphaFoldDB" id="A0A815VBA5"/>
<dbReference type="GO" id="GO:0003824">
    <property type="term" value="F:catalytic activity"/>
    <property type="evidence" value="ECO:0007669"/>
    <property type="project" value="InterPro"/>
</dbReference>
<keyword evidence="5" id="KW-1185">Reference proteome</keyword>
<feature type="compositionally biased region" description="Polar residues" evidence="1">
    <location>
        <begin position="16"/>
        <end position="30"/>
    </location>
</feature>
<evidence type="ECO:0000313" key="3">
    <source>
        <dbReference type="EMBL" id="CAF1530222.1"/>
    </source>
</evidence>
<dbReference type="InterPro" id="IPR005135">
    <property type="entry name" value="Endo/exonuclease/phosphatase"/>
</dbReference>
<name>A0A815VBA5_9BILA</name>
<dbReference type="Proteomes" id="UP000663829">
    <property type="component" value="Unassembled WGS sequence"/>
</dbReference>
<feature type="region of interest" description="Disordered" evidence="1">
    <location>
        <begin position="1"/>
        <end position="30"/>
    </location>
</feature>